<evidence type="ECO:0000256" key="3">
    <source>
        <dbReference type="ARBA" id="ARBA00013365"/>
    </source>
</evidence>
<dbReference type="PANTHER" id="PTHR30337:SF0">
    <property type="entry name" value="NUCLEASE SBCCD SUBUNIT D"/>
    <property type="match status" value="1"/>
</dbReference>
<dbReference type="STRING" id="937775.Metlim_1363"/>
<keyword evidence="6" id="KW-0269">Exonuclease</keyword>
<dbReference type="GO" id="GO:0004519">
    <property type="term" value="F:endonuclease activity"/>
    <property type="evidence" value="ECO:0007669"/>
    <property type="project" value="InterPro"/>
</dbReference>
<dbReference type="EMBL" id="CM001436">
    <property type="protein sequence ID" value="EHQ35472.1"/>
    <property type="molecule type" value="Genomic_DNA"/>
</dbReference>
<organism evidence="9 10">
    <name type="scientific">Methanoplanus limicola DSM 2279</name>
    <dbReference type="NCBI Taxonomy" id="937775"/>
    <lineage>
        <taxon>Archaea</taxon>
        <taxon>Methanobacteriati</taxon>
        <taxon>Methanobacteriota</taxon>
        <taxon>Stenosarchaea group</taxon>
        <taxon>Methanomicrobia</taxon>
        <taxon>Methanomicrobiales</taxon>
        <taxon>Methanomicrobiaceae</taxon>
        <taxon>Methanoplanus</taxon>
    </lineage>
</organism>
<feature type="domain" description="Calcineurin-like phosphoesterase" evidence="7">
    <location>
        <begin position="1"/>
        <end position="100"/>
    </location>
</feature>
<dbReference type="Pfam" id="PF12320">
    <property type="entry name" value="SbcD_C"/>
    <property type="match status" value="1"/>
</dbReference>
<evidence type="ECO:0000256" key="5">
    <source>
        <dbReference type="ARBA" id="ARBA00022801"/>
    </source>
</evidence>
<dbReference type="InterPro" id="IPR050535">
    <property type="entry name" value="DNA_Repair-Maintenance_Comp"/>
</dbReference>
<proteinExistence type="inferred from homology"/>
<evidence type="ECO:0000313" key="10">
    <source>
        <dbReference type="Proteomes" id="UP000005741"/>
    </source>
</evidence>
<keyword evidence="4" id="KW-0540">Nuclease</keyword>
<sequence length="409" mass="45541">MRILHTSDWHIGHNLYGKSRYEEFEAFFDWLIDCINKERIEALIVSGDIFDTTNPSNRSLEIYYRFLWRLSETGCRYAIITGGNHDSPSLLNAPREILRCMNLHIFGAVTDEIRDHIVVLNNAEGIPCAVVCAVPYLRDRDIRRYRPGLDAEEKGLEMIAAIGEFYRKVADEAEKTVKESGCEIPVIATGHLFAAGGMTTEGDGVRDLYVGKLSAFSPSGFPDAFDYVALGHLHMPQKSGKDHIRYSGAPLPIGFCEAGRKKSVVVADFSSGKTPLLEEITVPCFLPLYSLKGDSAEVAGRLRELIASGEKCSVEIIYEGGASAVEVNRRFSEMVKDTPVEVLRIKNIRIARESEESYDSCTTLEDLDENEVFRRCLAENGVPEEDYGELLCAYGEILAGIHEGDHNAE</sequence>
<name>H1Z2E6_9EURY</name>
<dbReference type="Gene3D" id="3.30.160.720">
    <property type="match status" value="1"/>
</dbReference>
<dbReference type="SUPFAM" id="SSF56300">
    <property type="entry name" value="Metallo-dependent phosphatases"/>
    <property type="match status" value="1"/>
</dbReference>
<dbReference type="InterPro" id="IPR004593">
    <property type="entry name" value="SbcD"/>
</dbReference>
<keyword evidence="5 9" id="KW-0378">Hydrolase</keyword>
<dbReference type="RefSeq" id="WP_004077225.1">
    <property type="nucleotide sequence ID" value="NZ_CM001436.1"/>
</dbReference>
<dbReference type="PANTHER" id="PTHR30337">
    <property type="entry name" value="COMPONENT OF ATP-DEPENDENT DSDNA EXONUCLEASE"/>
    <property type="match status" value="1"/>
</dbReference>
<comment type="subunit">
    <text evidence="2">Heterodimer of SbcC and SbcD.</text>
</comment>
<dbReference type="NCBIfam" id="TIGR00619">
    <property type="entry name" value="sbcd"/>
    <property type="match status" value="1"/>
</dbReference>
<accession>H1Z2E6</accession>
<dbReference type="GO" id="GO:0008408">
    <property type="term" value="F:3'-5' exonuclease activity"/>
    <property type="evidence" value="ECO:0007669"/>
    <property type="project" value="InterPro"/>
</dbReference>
<evidence type="ECO:0000256" key="4">
    <source>
        <dbReference type="ARBA" id="ARBA00022722"/>
    </source>
</evidence>
<evidence type="ECO:0000313" key="9">
    <source>
        <dbReference type="EMBL" id="EHQ35472.1"/>
    </source>
</evidence>
<comment type="similarity">
    <text evidence="1">Belongs to the SbcD family.</text>
</comment>
<dbReference type="InterPro" id="IPR004843">
    <property type="entry name" value="Calcineurin-like_PHP"/>
</dbReference>
<dbReference type="AlphaFoldDB" id="H1Z2E6"/>
<dbReference type="GO" id="GO:0006259">
    <property type="term" value="P:DNA metabolic process"/>
    <property type="evidence" value="ECO:0007669"/>
    <property type="project" value="InterPro"/>
</dbReference>
<dbReference type="CDD" id="cd00840">
    <property type="entry name" value="MPP_Mre11_N"/>
    <property type="match status" value="1"/>
</dbReference>
<dbReference type="PATRIC" id="fig|937775.9.peg.1548"/>
<evidence type="ECO:0000256" key="2">
    <source>
        <dbReference type="ARBA" id="ARBA00011322"/>
    </source>
</evidence>
<dbReference type="InterPro" id="IPR041796">
    <property type="entry name" value="Mre11_N"/>
</dbReference>
<dbReference type="InParanoid" id="H1Z2E6"/>
<gene>
    <name evidence="9" type="ORF">Metlim_1363</name>
</gene>
<evidence type="ECO:0000259" key="8">
    <source>
        <dbReference type="Pfam" id="PF12320"/>
    </source>
</evidence>
<evidence type="ECO:0000259" key="7">
    <source>
        <dbReference type="Pfam" id="PF00149"/>
    </source>
</evidence>
<keyword evidence="10" id="KW-1185">Reference proteome</keyword>
<reference evidence="9 10" key="1">
    <citation type="submission" date="2011-10" db="EMBL/GenBank/DDBJ databases">
        <title>The Improved High-Quality Draft genome of Methanoplanus limicola DSM 2279.</title>
        <authorList>
            <consortium name="US DOE Joint Genome Institute (JGI-PGF)"/>
            <person name="Lucas S."/>
            <person name="Copeland A."/>
            <person name="Lapidus A."/>
            <person name="Glavina del Rio T."/>
            <person name="Dalin E."/>
            <person name="Tice H."/>
            <person name="Bruce D."/>
            <person name="Goodwin L."/>
            <person name="Pitluck S."/>
            <person name="Peters L."/>
            <person name="Mikhailova N."/>
            <person name="Lu M."/>
            <person name="Kyrpides N."/>
            <person name="Mavromatis K."/>
            <person name="Ivanova N."/>
            <person name="Markowitz V."/>
            <person name="Cheng J.-F."/>
            <person name="Hugenholtz P."/>
            <person name="Woyke T."/>
            <person name="Wu D."/>
            <person name="Wirth R."/>
            <person name="Brambilla E.-M."/>
            <person name="Klenk H.-P."/>
            <person name="Eisen J.A."/>
        </authorList>
    </citation>
    <scope>NUCLEOTIDE SEQUENCE [LARGE SCALE GENOMIC DNA]</scope>
    <source>
        <strain evidence="9 10">DSM 2279</strain>
    </source>
</reference>
<dbReference type="OrthoDB" id="11638at2157"/>
<dbReference type="HOGENOM" id="CLU_038045_2_0_2"/>
<dbReference type="Proteomes" id="UP000005741">
    <property type="component" value="Chromosome"/>
</dbReference>
<protein>
    <recommendedName>
        <fullName evidence="3">Nuclease SbcCD subunit D</fullName>
    </recommendedName>
</protein>
<dbReference type="InterPro" id="IPR026843">
    <property type="entry name" value="SbcD_C"/>
</dbReference>
<dbReference type="Pfam" id="PF00149">
    <property type="entry name" value="Metallophos"/>
    <property type="match status" value="1"/>
</dbReference>
<feature type="domain" description="Nuclease SbcCD subunit D C-terminal" evidence="8">
    <location>
        <begin position="284"/>
        <end position="379"/>
    </location>
</feature>
<dbReference type="Gene3D" id="3.60.21.10">
    <property type="match status" value="1"/>
</dbReference>
<dbReference type="InterPro" id="IPR029052">
    <property type="entry name" value="Metallo-depent_PP-like"/>
</dbReference>
<evidence type="ECO:0000256" key="1">
    <source>
        <dbReference type="ARBA" id="ARBA00010555"/>
    </source>
</evidence>
<evidence type="ECO:0000256" key="6">
    <source>
        <dbReference type="ARBA" id="ARBA00022839"/>
    </source>
</evidence>